<reference evidence="2" key="1">
    <citation type="submission" date="2017-02" db="UniProtKB">
        <authorList>
            <consortium name="WormBaseParasite"/>
        </authorList>
    </citation>
    <scope>IDENTIFICATION</scope>
</reference>
<name>A0A0M3IMI6_ASCLU</name>
<proteinExistence type="predicted"/>
<sequence>YSSLTFSGDSSCVFCEVSVSIEKDINYQRVDWQLNSGYCPSKLHLF</sequence>
<dbReference type="Proteomes" id="UP000036681">
    <property type="component" value="Unplaced"/>
</dbReference>
<accession>A0A0M3IMI6</accession>
<dbReference type="AlphaFoldDB" id="A0A0M3IMI6"/>
<organism evidence="1 2">
    <name type="scientific">Ascaris lumbricoides</name>
    <name type="common">Giant roundworm</name>
    <dbReference type="NCBI Taxonomy" id="6252"/>
    <lineage>
        <taxon>Eukaryota</taxon>
        <taxon>Metazoa</taxon>
        <taxon>Ecdysozoa</taxon>
        <taxon>Nematoda</taxon>
        <taxon>Chromadorea</taxon>
        <taxon>Rhabditida</taxon>
        <taxon>Spirurina</taxon>
        <taxon>Ascaridomorpha</taxon>
        <taxon>Ascaridoidea</taxon>
        <taxon>Ascarididae</taxon>
        <taxon>Ascaris</taxon>
    </lineage>
</organism>
<evidence type="ECO:0000313" key="1">
    <source>
        <dbReference type="Proteomes" id="UP000036681"/>
    </source>
</evidence>
<evidence type="ECO:0000313" key="2">
    <source>
        <dbReference type="WBParaSite" id="ALUE_0001996401-mRNA-1"/>
    </source>
</evidence>
<protein>
    <submittedName>
        <fullName evidence="2">Leptin receptor</fullName>
    </submittedName>
</protein>
<keyword evidence="1" id="KW-1185">Reference proteome</keyword>
<dbReference type="WBParaSite" id="ALUE_0001996401-mRNA-1">
    <property type="protein sequence ID" value="ALUE_0001996401-mRNA-1"/>
    <property type="gene ID" value="ALUE_0001996401"/>
</dbReference>